<dbReference type="HOGENOM" id="CLU_010064_0_0_1"/>
<dbReference type="eggNOG" id="KOG4593">
    <property type="taxonomic scope" value="Eukaryota"/>
</dbReference>
<feature type="compositionally biased region" description="Polar residues" evidence="9">
    <location>
        <begin position="44"/>
        <end position="56"/>
    </location>
</feature>
<evidence type="ECO:0000256" key="3">
    <source>
        <dbReference type="ARBA" id="ARBA00022019"/>
    </source>
</evidence>
<name>M7SVL9_EUTLA</name>
<dbReference type="GO" id="GO:0000776">
    <property type="term" value="C:kinetochore"/>
    <property type="evidence" value="ECO:0007669"/>
    <property type="project" value="TreeGrafter"/>
</dbReference>
<dbReference type="STRING" id="1287681.M7SVL9"/>
<feature type="coiled-coil region" evidence="8">
    <location>
        <begin position="613"/>
        <end position="681"/>
    </location>
</feature>
<dbReference type="EMBL" id="KB706255">
    <property type="protein sequence ID" value="EMR68342.1"/>
    <property type="molecule type" value="Genomic_DNA"/>
</dbReference>
<evidence type="ECO:0000256" key="9">
    <source>
        <dbReference type="SAM" id="MobiDB-lite"/>
    </source>
</evidence>
<feature type="region of interest" description="Disordered" evidence="9">
    <location>
        <begin position="139"/>
        <end position="170"/>
    </location>
</feature>
<evidence type="ECO:0000256" key="7">
    <source>
        <dbReference type="ARBA" id="ARBA00023306"/>
    </source>
</evidence>
<keyword evidence="5" id="KW-0498">Mitosis</keyword>
<dbReference type="OMA" id="YKLDFMP"/>
<evidence type="ECO:0000313" key="11">
    <source>
        <dbReference type="Proteomes" id="UP000012174"/>
    </source>
</evidence>
<dbReference type="GO" id="GO:0051301">
    <property type="term" value="P:cell division"/>
    <property type="evidence" value="ECO:0007669"/>
    <property type="project" value="UniProtKB-KW"/>
</dbReference>
<dbReference type="Gene3D" id="6.10.250.90">
    <property type="match status" value="1"/>
</dbReference>
<dbReference type="GO" id="GO:0072686">
    <property type="term" value="C:mitotic spindle"/>
    <property type="evidence" value="ECO:0007669"/>
    <property type="project" value="TreeGrafter"/>
</dbReference>
<keyword evidence="4" id="KW-0132">Cell division</keyword>
<feature type="coiled-coil region" evidence="8">
    <location>
        <begin position="321"/>
        <end position="365"/>
    </location>
</feature>
<dbReference type="Gene3D" id="1.20.5.170">
    <property type="match status" value="1"/>
</dbReference>
<reference evidence="11" key="1">
    <citation type="journal article" date="2013" name="Genome Announc.">
        <title>Draft genome sequence of the grapevine dieback fungus Eutypa lata UCR-EL1.</title>
        <authorList>
            <person name="Blanco-Ulate B."/>
            <person name="Rolshausen P.E."/>
            <person name="Cantu D."/>
        </authorList>
    </citation>
    <scope>NUCLEOTIDE SEQUENCE [LARGE SCALE GENOMIC DNA]</scope>
    <source>
        <strain evidence="11">UCR-EL1</strain>
    </source>
</reference>
<dbReference type="GO" id="GO:0005635">
    <property type="term" value="C:nuclear envelope"/>
    <property type="evidence" value="ECO:0007669"/>
    <property type="project" value="TreeGrafter"/>
</dbReference>
<dbReference type="Proteomes" id="UP000012174">
    <property type="component" value="Unassembled WGS sequence"/>
</dbReference>
<feature type="compositionally biased region" description="Low complexity" evidence="9">
    <location>
        <begin position="518"/>
        <end position="529"/>
    </location>
</feature>
<feature type="compositionally biased region" description="Polar residues" evidence="9">
    <location>
        <begin position="1"/>
        <end position="12"/>
    </location>
</feature>
<feature type="region of interest" description="Disordered" evidence="9">
    <location>
        <begin position="515"/>
        <end position="555"/>
    </location>
</feature>
<keyword evidence="6" id="KW-0539">Nucleus</keyword>
<dbReference type="SUPFAM" id="SSF75704">
    <property type="entry name" value="Mitotic arrest deficient-like 1, Mad1"/>
    <property type="match status" value="1"/>
</dbReference>
<keyword evidence="11" id="KW-1185">Reference proteome</keyword>
<dbReference type="Pfam" id="PF05557">
    <property type="entry name" value="MAD"/>
    <property type="match status" value="1"/>
</dbReference>
<gene>
    <name evidence="10" type="ORF">UCREL1_4650</name>
</gene>
<dbReference type="InterPro" id="IPR008672">
    <property type="entry name" value="Mad1"/>
</dbReference>
<keyword evidence="7" id="KW-0131">Cell cycle</keyword>
<evidence type="ECO:0000256" key="6">
    <source>
        <dbReference type="ARBA" id="ARBA00023242"/>
    </source>
</evidence>
<protein>
    <recommendedName>
        <fullName evidence="3">Spindle assembly checkpoint component MAD1</fullName>
    </recommendedName>
</protein>
<proteinExistence type="inferred from homology"/>
<sequence>MRNTTPNRTPTSAHRRGSMNGSLRMSVGSGMFPRGNDSFRKSRVSSFRASQPSYNIFTGAETAPTPSRHVRQPSQQSAVGAESVRATSRESSKENQAPPDAEEYETQRKRIEELKAEISTLQYRIQNDEQEKEMTALQHENELREARRKAEEDFKLKQAAEGDRSNTQRQYERAVNELNEVKERSTEEKATLEKKTRDADAEARLLREQLEDLSATKEEGERMNQKRVNDLETQILSLRQTIQEFEQENQSREALLQQTQGQLSEKERYIGDLEADVLRLKAQTGDAETIAVIRRELTDQVQHIRSLEARNAKQHGELNHLRQIHKAVEVVEEEKRSLQRKLEAAQSLETELAEVRIQRQRLEDERLAWTAYLQSEAGDGMMEFDSPEAIARALVQERYTSASLMERLGEVQPQVAERDEIIKSLEKDKSTLSSQVEKLKTAPAPVSSSRTQARLERQRLLAVKEVEYLRAQLKTFDAEDETFDTGNYDQQRVERISELEKLVDQYKEEVQTLHSELATAAPEPAVAATGTKRARSSYDDSDAASKESEQLGELNRKRRKLADDLAKLQAAHALLQKEHEVARSRLAAAETASKTRVLSLRSNPTSDFEAVKRATLEALKRENKDLLAQLQQQKTGRGSSSSRGTVAVIPTSQLDAARREVDDARAATASAEKRARRLKEVWALKSQEFKEAIFSTLGWTVTFIPNGKMRVESVFCPSQDPDGDGEHENSIVFDGERGTMKVSGGPQSPFARRIADQIQFWVRDKGCIPGFLAALTLEFYEEHTRAAGGR</sequence>
<dbReference type="PANTHER" id="PTHR23168">
    <property type="entry name" value="MITOTIC SPINDLE ASSEMBLY CHECKPOINT PROTEIN MAD1 MITOTIC ARREST DEFICIENT-LIKE PROTEIN 1"/>
    <property type="match status" value="1"/>
</dbReference>
<evidence type="ECO:0000256" key="1">
    <source>
        <dbReference type="ARBA" id="ARBA00004123"/>
    </source>
</evidence>
<evidence type="ECO:0000256" key="5">
    <source>
        <dbReference type="ARBA" id="ARBA00022776"/>
    </source>
</evidence>
<keyword evidence="8" id="KW-0175">Coiled coil</keyword>
<feature type="region of interest" description="Disordered" evidence="9">
    <location>
        <begin position="1"/>
        <end position="106"/>
    </location>
</feature>
<comment type="similarity">
    <text evidence="2">Belongs to the MAD1 family.</text>
</comment>
<dbReference type="Gene3D" id="3.30.457.60">
    <property type="match status" value="1"/>
</dbReference>
<feature type="region of interest" description="Disordered" evidence="9">
    <location>
        <begin position="432"/>
        <end position="451"/>
    </location>
</feature>
<dbReference type="PANTHER" id="PTHR23168:SF0">
    <property type="entry name" value="MITOTIC SPINDLE ASSEMBLY CHECKPOINT PROTEIN MAD1"/>
    <property type="match status" value="1"/>
</dbReference>
<dbReference type="AlphaFoldDB" id="M7SVL9"/>
<dbReference type="KEGG" id="ela:UCREL1_4650"/>
<dbReference type="OrthoDB" id="331602at2759"/>
<evidence type="ECO:0000256" key="2">
    <source>
        <dbReference type="ARBA" id="ARBA00008029"/>
    </source>
</evidence>
<accession>M7SVL9</accession>
<dbReference type="GO" id="GO:0051315">
    <property type="term" value="P:attachment of mitotic spindle microtubules to kinetochore"/>
    <property type="evidence" value="ECO:0007669"/>
    <property type="project" value="TreeGrafter"/>
</dbReference>
<evidence type="ECO:0000256" key="4">
    <source>
        <dbReference type="ARBA" id="ARBA00022618"/>
    </source>
</evidence>
<evidence type="ECO:0000313" key="10">
    <source>
        <dbReference type="EMBL" id="EMR68342.1"/>
    </source>
</evidence>
<dbReference type="GO" id="GO:0007094">
    <property type="term" value="P:mitotic spindle assembly checkpoint signaling"/>
    <property type="evidence" value="ECO:0007669"/>
    <property type="project" value="InterPro"/>
</dbReference>
<organism evidence="10 11">
    <name type="scientific">Eutypa lata (strain UCR-EL1)</name>
    <name type="common">Grapevine dieback disease fungus</name>
    <name type="synonym">Eutypa armeniacae</name>
    <dbReference type="NCBI Taxonomy" id="1287681"/>
    <lineage>
        <taxon>Eukaryota</taxon>
        <taxon>Fungi</taxon>
        <taxon>Dikarya</taxon>
        <taxon>Ascomycota</taxon>
        <taxon>Pezizomycotina</taxon>
        <taxon>Sordariomycetes</taxon>
        <taxon>Xylariomycetidae</taxon>
        <taxon>Xylariales</taxon>
        <taxon>Diatrypaceae</taxon>
        <taxon>Eutypa</taxon>
    </lineage>
</organism>
<comment type="subcellular location">
    <subcellularLocation>
        <location evidence="1">Nucleus</location>
    </subcellularLocation>
</comment>
<evidence type="ECO:0000256" key="8">
    <source>
        <dbReference type="SAM" id="Coils"/>
    </source>
</evidence>